<dbReference type="InterPro" id="IPR016181">
    <property type="entry name" value="Acyl_CoA_acyltransferase"/>
</dbReference>
<proteinExistence type="predicted"/>
<dbReference type="SUPFAM" id="SSF55729">
    <property type="entry name" value="Acyl-CoA N-acyltransferases (Nat)"/>
    <property type="match status" value="1"/>
</dbReference>
<name>A0A5Q2F8Y6_9ACTN</name>
<dbReference type="InterPro" id="IPR000182">
    <property type="entry name" value="GNAT_dom"/>
</dbReference>
<feature type="region of interest" description="Disordered" evidence="1">
    <location>
        <begin position="188"/>
        <end position="218"/>
    </location>
</feature>
<protein>
    <submittedName>
        <fullName evidence="3">GNAT family N-acetyltransferase</fullName>
    </submittedName>
</protein>
<evidence type="ECO:0000313" key="4">
    <source>
        <dbReference type="Proteomes" id="UP000386847"/>
    </source>
</evidence>
<organism evidence="3 4">
    <name type="scientific">Raineyella fluvialis</name>
    <dbReference type="NCBI Taxonomy" id="2662261"/>
    <lineage>
        <taxon>Bacteria</taxon>
        <taxon>Bacillati</taxon>
        <taxon>Actinomycetota</taxon>
        <taxon>Actinomycetes</taxon>
        <taxon>Propionibacteriales</taxon>
        <taxon>Propionibacteriaceae</taxon>
        <taxon>Raineyella</taxon>
    </lineage>
</organism>
<reference evidence="3 4" key="1">
    <citation type="submission" date="2019-10" db="EMBL/GenBank/DDBJ databases">
        <title>Genomic analysis of Raineyella sp. CBA3103.</title>
        <authorList>
            <person name="Roh S.W."/>
        </authorList>
    </citation>
    <scope>NUCLEOTIDE SEQUENCE [LARGE SCALE GENOMIC DNA]</scope>
    <source>
        <strain evidence="3 4">CBA3103</strain>
    </source>
</reference>
<gene>
    <name evidence="3" type="ORF">Rai3103_06045</name>
</gene>
<keyword evidence="4" id="KW-1185">Reference proteome</keyword>
<dbReference type="EMBL" id="CP045725">
    <property type="protein sequence ID" value="QGF23299.1"/>
    <property type="molecule type" value="Genomic_DNA"/>
</dbReference>
<dbReference type="KEGG" id="rain:Rai3103_06045"/>
<dbReference type="GO" id="GO:0016747">
    <property type="term" value="F:acyltransferase activity, transferring groups other than amino-acyl groups"/>
    <property type="evidence" value="ECO:0007669"/>
    <property type="project" value="InterPro"/>
</dbReference>
<dbReference type="Pfam" id="PF00583">
    <property type="entry name" value="Acetyltransf_1"/>
    <property type="match status" value="1"/>
</dbReference>
<sequence>MAGAEQVKVEPLQPGGVARLPAVCADCPLPHREPPGAGQSWVAAAEQTWGFCGVRARIGETGVGHVLISPPLHAPLRGPYASAGVSPDAAVILQFWVDPDHRGRGVGRLMLEELAALLVRRHVAGLEIRASRSGATCVAPPLEWLEDHGFRVLREDAVSARLRMDLKATRSWLPSWSGLLDAVRGLVGRPAPAGPEPARRPASGPEPAHRSHPRRLSP</sequence>
<evidence type="ECO:0000259" key="2">
    <source>
        <dbReference type="PROSITE" id="PS51186"/>
    </source>
</evidence>
<dbReference type="AlphaFoldDB" id="A0A5Q2F8Y6"/>
<dbReference type="Gene3D" id="3.40.630.30">
    <property type="match status" value="1"/>
</dbReference>
<dbReference type="RefSeq" id="WP_153571830.1">
    <property type="nucleotide sequence ID" value="NZ_CP045725.1"/>
</dbReference>
<dbReference type="PROSITE" id="PS51186">
    <property type="entry name" value="GNAT"/>
    <property type="match status" value="1"/>
</dbReference>
<feature type="domain" description="N-acetyltransferase" evidence="2">
    <location>
        <begin position="7"/>
        <end position="169"/>
    </location>
</feature>
<dbReference type="CDD" id="cd04301">
    <property type="entry name" value="NAT_SF"/>
    <property type="match status" value="1"/>
</dbReference>
<keyword evidence="3" id="KW-0808">Transferase</keyword>
<evidence type="ECO:0000313" key="3">
    <source>
        <dbReference type="EMBL" id="QGF23299.1"/>
    </source>
</evidence>
<accession>A0A5Q2F8Y6</accession>
<dbReference type="Proteomes" id="UP000386847">
    <property type="component" value="Chromosome"/>
</dbReference>
<evidence type="ECO:0000256" key="1">
    <source>
        <dbReference type="SAM" id="MobiDB-lite"/>
    </source>
</evidence>